<keyword evidence="3" id="KW-0238">DNA-binding</keyword>
<dbReference type="SUPFAM" id="SSF55945">
    <property type="entry name" value="TATA-box binding protein-like"/>
    <property type="match status" value="2"/>
</dbReference>
<evidence type="ECO:0000313" key="8">
    <source>
        <dbReference type="Proteomes" id="UP001301350"/>
    </source>
</evidence>
<proteinExistence type="inferred from homology"/>
<evidence type="ECO:0000256" key="4">
    <source>
        <dbReference type="ARBA" id="ARBA00023163"/>
    </source>
</evidence>
<dbReference type="InterPro" id="IPR033710">
    <property type="entry name" value="TBP_eukaryotic"/>
</dbReference>
<keyword evidence="5" id="KW-0539">Nucleus</keyword>
<comment type="caution">
    <text evidence="7">The sequence shown here is derived from an EMBL/GenBank/DDBJ whole genome shotgun (WGS) entry which is preliminary data.</text>
</comment>
<dbReference type="HAMAP" id="MF_00408">
    <property type="entry name" value="TATA_bind_prot_arch"/>
    <property type="match status" value="1"/>
</dbReference>
<comment type="similarity">
    <text evidence="2">Belongs to the TBP family.</text>
</comment>
<dbReference type="InterPro" id="IPR012295">
    <property type="entry name" value="TBP_dom_sf"/>
</dbReference>
<evidence type="ECO:0000256" key="2">
    <source>
        <dbReference type="ARBA" id="ARBA00005560"/>
    </source>
</evidence>
<accession>A0AAV9IS23</accession>
<dbReference type="PANTHER" id="PTHR10126">
    <property type="entry name" value="TATA-BOX BINDING PROTEIN"/>
    <property type="match status" value="1"/>
</dbReference>
<evidence type="ECO:0000256" key="5">
    <source>
        <dbReference type="ARBA" id="ARBA00023242"/>
    </source>
</evidence>
<dbReference type="GO" id="GO:0003677">
    <property type="term" value="F:DNA binding"/>
    <property type="evidence" value="ECO:0007669"/>
    <property type="project" value="UniProtKB-KW"/>
</dbReference>
<dbReference type="FunFam" id="3.30.310.10:FF:000001">
    <property type="entry name" value="TATA-box-binding protein 2"/>
    <property type="match status" value="1"/>
</dbReference>
<sequence length="254" mass="27443">MRPADGQPATAPTSPTKASAETPRRVPTADVEVKLQNVVATVNLMCPLDLRHIAMRARNAEYNPKRFAAVIMRIRDPKTTALIFSTGKVVITGGRSEEDARLAARKYAKIVRKLGYEDVKFADFGLHNLVASADVRFPVRLEALAHAHSNYAHYEPELFPGLVYRMLEPKLALLIFVSGKVVITGAKSRADLNEAFQKLYPVLCQFRKVDMRPPPALSPGAIAATTGAVATAAPSGGVTDHAAAAQKSRSSEDA</sequence>
<dbReference type="PRINTS" id="PR00686">
    <property type="entry name" value="TIFACTORIID"/>
</dbReference>
<reference evidence="7 8" key="1">
    <citation type="submission" date="2022-07" db="EMBL/GenBank/DDBJ databases">
        <title>Genome-wide signatures of adaptation to extreme environments.</title>
        <authorList>
            <person name="Cho C.H."/>
            <person name="Yoon H.S."/>
        </authorList>
    </citation>
    <scope>NUCLEOTIDE SEQUENCE [LARGE SCALE GENOMIC DNA]</scope>
    <source>
        <strain evidence="7 8">DBV 063 E5</strain>
    </source>
</reference>
<feature type="region of interest" description="Disordered" evidence="6">
    <location>
        <begin position="233"/>
        <end position="254"/>
    </location>
</feature>
<dbReference type="PROSITE" id="PS00351">
    <property type="entry name" value="TFIID"/>
    <property type="match status" value="1"/>
</dbReference>
<feature type="region of interest" description="Disordered" evidence="6">
    <location>
        <begin position="1"/>
        <end position="27"/>
    </location>
</feature>
<dbReference type="FunFam" id="3.30.310.10:FF:000002">
    <property type="entry name" value="TATA-box-binding protein 2"/>
    <property type="match status" value="1"/>
</dbReference>
<evidence type="ECO:0000256" key="6">
    <source>
        <dbReference type="SAM" id="MobiDB-lite"/>
    </source>
</evidence>
<dbReference type="GO" id="GO:0005634">
    <property type="term" value="C:nucleus"/>
    <property type="evidence" value="ECO:0007669"/>
    <property type="project" value="UniProtKB-SubCell"/>
</dbReference>
<dbReference type="Proteomes" id="UP001301350">
    <property type="component" value="Unassembled WGS sequence"/>
</dbReference>
<keyword evidence="4" id="KW-0804">Transcription</keyword>
<protein>
    <recommendedName>
        <fullName evidence="9">TATA-box-binding protein</fullName>
    </recommendedName>
</protein>
<dbReference type="CDD" id="cd04516">
    <property type="entry name" value="TBP_eukaryotes"/>
    <property type="match status" value="1"/>
</dbReference>
<dbReference type="InterPro" id="IPR030491">
    <property type="entry name" value="TBP_CS"/>
</dbReference>
<dbReference type="GO" id="GO:0006352">
    <property type="term" value="P:DNA-templated transcription initiation"/>
    <property type="evidence" value="ECO:0007669"/>
    <property type="project" value="InterPro"/>
</dbReference>
<comment type="subcellular location">
    <subcellularLocation>
        <location evidence="1">Nucleus</location>
    </subcellularLocation>
</comment>
<dbReference type="InterPro" id="IPR000814">
    <property type="entry name" value="TBP"/>
</dbReference>
<dbReference type="EMBL" id="JANCYW010000002">
    <property type="protein sequence ID" value="KAK4534708.1"/>
    <property type="molecule type" value="Genomic_DNA"/>
</dbReference>
<evidence type="ECO:0008006" key="9">
    <source>
        <dbReference type="Google" id="ProtNLM"/>
    </source>
</evidence>
<dbReference type="Gene3D" id="3.30.310.10">
    <property type="entry name" value="TATA-Binding Protein"/>
    <property type="match status" value="2"/>
</dbReference>
<feature type="compositionally biased region" description="Low complexity" evidence="6">
    <location>
        <begin position="8"/>
        <end position="21"/>
    </location>
</feature>
<organism evidence="7 8">
    <name type="scientific">Cyanidium caldarium</name>
    <name type="common">Red alga</name>
    <dbReference type="NCBI Taxonomy" id="2771"/>
    <lineage>
        <taxon>Eukaryota</taxon>
        <taxon>Rhodophyta</taxon>
        <taxon>Bangiophyceae</taxon>
        <taxon>Cyanidiales</taxon>
        <taxon>Cyanidiaceae</taxon>
        <taxon>Cyanidium</taxon>
    </lineage>
</organism>
<dbReference type="AlphaFoldDB" id="A0AAV9IS23"/>
<gene>
    <name evidence="7" type="ORF">CDCA_CDCA02G0733</name>
</gene>
<keyword evidence="8" id="KW-1185">Reference proteome</keyword>
<name>A0AAV9IS23_CYACA</name>
<evidence type="ECO:0000256" key="1">
    <source>
        <dbReference type="ARBA" id="ARBA00004123"/>
    </source>
</evidence>
<dbReference type="Pfam" id="PF00352">
    <property type="entry name" value="TBP"/>
    <property type="match status" value="2"/>
</dbReference>
<evidence type="ECO:0000256" key="3">
    <source>
        <dbReference type="ARBA" id="ARBA00023125"/>
    </source>
</evidence>
<evidence type="ECO:0000313" key="7">
    <source>
        <dbReference type="EMBL" id="KAK4534708.1"/>
    </source>
</evidence>